<reference evidence="1" key="1">
    <citation type="journal article" date="2014" name="Int. J. Syst. Evol. Microbiol.">
        <title>Complete genome sequence of Corynebacterium casei LMG S-19264T (=DSM 44701T), isolated from a smear-ripened cheese.</title>
        <authorList>
            <consortium name="US DOE Joint Genome Institute (JGI-PGF)"/>
            <person name="Walter F."/>
            <person name="Albersmeier A."/>
            <person name="Kalinowski J."/>
            <person name="Ruckert C."/>
        </authorList>
    </citation>
    <scope>NUCLEOTIDE SEQUENCE</scope>
    <source>
        <strain evidence="1">VKM B-1606</strain>
    </source>
</reference>
<dbReference type="EMBL" id="BSFF01000001">
    <property type="protein sequence ID" value="GLK54996.1"/>
    <property type="molecule type" value="Genomic_DNA"/>
</dbReference>
<evidence type="ECO:0000313" key="3">
    <source>
        <dbReference type="Proteomes" id="UP000758856"/>
    </source>
</evidence>
<reference evidence="2 3" key="2">
    <citation type="submission" date="2021-01" db="EMBL/GenBank/DDBJ databases">
        <title>Genomic Encyclopedia of Type Strains, Phase IV (KMG-IV): sequencing the most valuable type-strain genomes for metagenomic binning, comparative biology and taxonomic classification.</title>
        <authorList>
            <person name="Goeker M."/>
        </authorList>
    </citation>
    <scope>NUCLEOTIDE SEQUENCE [LARGE SCALE GENOMIC DNA]</scope>
    <source>
        <strain evidence="2 3">DSM 6130</strain>
    </source>
</reference>
<reference evidence="1" key="3">
    <citation type="submission" date="2023-01" db="EMBL/GenBank/DDBJ databases">
        <authorList>
            <person name="Sun Q."/>
            <person name="Evtushenko L."/>
        </authorList>
    </citation>
    <scope>NUCLEOTIDE SEQUENCE</scope>
    <source>
        <strain evidence="1">VKM B-1606</strain>
    </source>
</reference>
<keyword evidence="3" id="KW-1185">Reference proteome</keyword>
<dbReference type="Pfam" id="PF06319">
    <property type="entry name" value="MmcB-like"/>
    <property type="match status" value="1"/>
</dbReference>
<evidence type="ECO:0008006" key="5">
    <source>
        <dbReference type="Google" id="ProtNLM"/>
    </source>
</evidence>
<protein>
    <recommendedName>
        <fullName evidence="5">DNA repair protein MmcB-related protein</fullName>
    </recommendedName>
</protein>
<dbReference type="RefSeq" id="WP_210341396.1">
    <property type="nucleotide sequence ID" value="NZ_BSFF01000001.1"/>
</dbReference>
<proteinExistence type="predicted"/>
<accession>A0A9W6ITV6</accession>
<evidence type="ECO:0000313" key="1">
    <source>
        <dbReference type="EMBL" id="GLK54996.1"/>
    </source>
</evidence>
<dbReference type="Proteomes" id="UP000758856">
    <property type="component" value="Unassembled WGS sequence"/>
</dbReference>
<dbReference type="Proteomes" id="UP001143400">
    <property type="component" value="Unassembled WGS sequence"/>
</dbReference>
<dbReference type="EMBL" id="JAFBCY010000002">
    <property type="protein sequence ID" value="MBM7851931.1"/>
    <property type="molecule type" value="Genomic_DNA"/>
</dbReference>
<gene>
    <name evidence="1" type="primary">mmcB</name>
    <name evidence="1" type="ORF">GCM10008170_10150</name>
    <name evidence="2" type="ORF">JOD31_002156</name>
</gene>
<evidence type="ECO:0000313" key="4">
    <source>
        <dbReference type="Proteomes" id="UP001143400"/>
    </source>
</evidence>
<dbReference type="InterPro" id="IPR009394">
    <property type="entry name" value="MmcB-like"/>
</dbReference>
<sequence length="170" mass="17992">MENISSPGAAIEPLGDVAAEAARPSSLSGVAATLARGVCRHFVAAGYGCLRETPLRSGRRADVMALGRTGEIIIVEIKSGPQDFRSDRKWPEYRPFCDALYFAVGADFPQALIPEDVGLIAADGYGAAILREAPRFPLAGARRKAVTLAFARLAAARLQATVDPEGFSMS</sequence>
<comment type="caution">
    <text evidence="1">The sequence shown here is derived from an EMBL/GenBank/DDBJ whole genome shotgun (WGS) entry which is preliminary data.</text>
</comment>
<evidence type="ECO:0000313" key="2">
    <source>
        <dbReference type="EMBL" id="MBM7851931.1"/>
    </source>
</evidence>
<dbReference type="AlphaFoldDB" id="A0A9W6ITV6"/>
<name>A0A9W6ITV6_9HYPH</name>
<organism evidence="1 4">
    <name type="scientific">Methylopila capsulata</name>
    <dbReference type="NCBI Taxonomy" id="61654"/>
    <lineage>
        <taxon>Bacteria</taxon>
        <taxon>Pseudomonadati</taxon>
        <taxon>Pseudomonadota</taxon>
        <taxon>Alphaproteobacteria</taxon>
        <taxon>Hyphomicrobiales</taxon>
        <taxon>Methylopilaceae</taxon>
        <taxon>Methylopila</taxon>
    </lineage>
</organism>